<dbReference type="NCBIfam" id="TIGR03121">
    <property type="entry name" value="one_C_dehyd_A"/>
    <property type="match status" value="1"/>
</dbReference>
<name>A0A9W6JV65_9HYPH</name>
<dbReference type="InterPro" id="IPR011059">
    <property type="entry name" value="Metal-dep_hydrolase_composite"/>
</dbReference>
<dbReference type="GO" id="GO:0016810">
    <property type="term" value="F:hydrolase activity, acting on carbon-nitrogen (but not peptide) bonds"/>
    <property type="evidence" value="ECO:0007669"/>
    <property type="project" value="InterPro"/>
</dbReference>
<gene>
    <name evidence="2" type="primary">fwdA</name>
    <name evidence="2" type="ORF">GCM10017653_24160</name>
</gene>
<organism evidence="2 3">
    <name type="scientific">Ancylobacter defluvii</name>
    <dbReference type="NCBI Taxonomy" id="1282440"/>
    <lineage>
        <taxon>Bacteria</taxon>
        <taxon>Pseudomonadati</taxon>
        <taxon>Pseudomonadota</taxon>
        <taxon>Alphaproteobacteria</taxon>
        <taxon>Hyphomicrobiales</taxon>
        <taxon>Xanthobacteraceae</taxon>
        <taxon>Ancylobacter</taxon>
    </lineage>
</organism>
<dbReference type="PIRSF" id="PIRSF006453">
    <property type="entry name" value="FwdA"/>
    <property type="match status" value="1"/>
</dbReference>
<proteinExistence type="predicted"/>
<dbReference type="EMBL" id="BSFM01000012">
    <property type="protein sequence ID" value="GLK84346.1"/>
    <property type="molecule type" value="Genomic_DNA"/>
</dbReference>
<dbReference type="PANTHER" id="PTHR11647:SF1">
    <property type="entry name" value="COLLAPSIN RESPONSE MEDIATOR PROTEIN"/>
    <property type="match status" value="1"/>
</dbReference>
<reference evidence="2" key="2">
    <citation type="submission" date="2023-01" db="EMBL/GenBank/DDBJ databases">
        <authorList>
            <person name="Sun Q."/>
            <person name="Evtushenko L."/>
        </authorList>
    </citation>
    <scope>NUCLEOTIDE SEQUENCE</scope>
    <source>
        <strain evidence="2">VKM B-2789</strain>
    </source>
</reference>
<comment type="caution">
    <text evidence="2">The sequence shown here is derived from an EMBL/GenBank/DDBJ whole genome shotgun (WGS) entry which is preliminary data.</text>
</comment>
<dbReference type="InterPro" id="IPR013108">
    <property type="entry name" value="Amidohydro_3"/>
</dbReference>
<accession>A0A9W6JV65</accession>
<dbReference type="PANTHER" id="PTHR11647">
    <property type="entry name" value="HYDRANTOINASE/DIHYDROPYRIMIDINASE FAMILY MEMBER"/>
    <property type="match status" value="1"/>
</dbReference>
<dbReference type="InterPro" id="IPR050378">
    <property type="entry name" value="Metallo-dep_Hydrolases_sf"/>
</dbReference>
<protein>
    <submittedName>
        <fullName evidence="2">Formylmethanofuran dehydrogenase subunit A</fullName>
    </submittedName>
</protein>
<dbReference type="SUPFAM" id="SSF51556">
    <property type="entry name" value="Metallo-dependent hydrolases"/>
    <property type="match status" value="1"/>
</dbReference>
<dbReference type="InterPro" id="IPR032466">
    <property type="entry name" value="Metal_Hydrolase"/>
</dbReference>
<dbReference type="Gene3D" id="2.30.40.10">
    <property type="entry name" value="Urease, subunit C, domain 1"/>
    <property type="match status" value="2"/>
</dbReference>
<evidence type="ECO:0000313" key="3">
    <source>
        <dbReference type="Proteomes" id="UP001143330"/>
    </source>
</evidence>
<dbReference type="RefSeq" id="WP_213358619.1">
    <property type="nucleotide sequence ID" value="NZ_BSFM01000012.1"/>
</dbReference>
<keyword evidence="3" id="KW-1185">Reference proteome</keyword>
<sequence>MRIRLRGGRVLDPANGENAVARDVEFLDGRVVAATREKADAEYDLGGAIVMAGGIDLHSHIAGGKMNLARLLMQEDRRAYPEPALPQFSGSFCGCGGGRAVPTAHATGCRYAELGYTTVFEPAMLGSNARSAHLEMADIPNLDTGAYLVLGNDDFILRLIAAGAPQEEINAYVGWMLKATQAFAIKIVNPGGINAFKFNARSLNLDEANPHYPVTPRNVLTTLIRAVTELGVPHPIHLHGCNLGVPGNDETTLATIAATEGRRLHLTHLQFHSYGTEGDRRFSSSAARIAAMVNANPNISVDVGQVMFGQTVTASADYMAQYRNRGFASPKKSIGMDIELDAGCGVVPFEYRDKNFVNALQWAIGLELFLLVEDPWRIFLTTDHPNGGPFTTYPHLIRLLMDRDFRNAQLATLNKAAQAHTLLAQITREYSLEEIAILTRAAPARILGLTDKGHLAPGAVADIAVHDEDADREAMFSRARLVFKDGRLIVRDGEVVDLAPGTTHVVRTDFDSAIEGKLDAWFDQTVGLKAKHFAIADGELRGGRGPSVLNCVGGAS</sequence>
<reference evidence="2" key="1">
    <citation type="journal article" date="2014" name="Int. J. Syst. Evol. Microbiol.">
        <title>Complete genome sequence of Corynebacterium casei LMG S-19264T (=DSM 44701T), isolated from a smear-ripened cheese.</title>
        <authorList>
            <consortium name="US DOE Joint Genome Institute (JGI-PGF)"/>
            <person name="Walter F."/>
            <person name="Albersmeier A."/>
            <person name="Kalinowski J."/>
            <person name="Ruckert C."/>
        </authorList>
    </citation>
    <scope>NUCLEOTIDE SEQUENCE</scope>
    <source>
        <strain evidence="2">VKM B-2789</strain>
    </source>
</reference>
<dbReference type="Pfam" id="PF07969">
    <property type="entry name" value="Amidohydro_3"/>
    <property type="match status" value="1"/>
</dbReference>
<feature type="domain" description="Amidohydrolase 3" evidence="1">
    <location>
        <begin position="42"/>
        <end position="489"/>
    </location>
</feature>
<dbReference type="InterPro" id="IPR012027">
    <property type="entry name" value="Formylmethanofuran_DH_asu"/>
</dbReference>
<dbReference type="SUPFAM" id="SSF51338">
    <property type="entry name" value="Composite domain of metallo-dependent hydrolases"/>
    <property type="match status" value="2"/>
</dbReference>
<evidence type="ECO:0000313" key="2">
    <source>
        <dbReference type="EMBL" id="GLK84346.1"/>
    </source>
</evidence>
<dbReference type="Proteomes" id="UP001143330">
    <property type="component" value="Unassembled WGS sequence"/>
</dbReference>
<dbReference type="Gene3D" id="3.20.20.140">
    <property type="entry name" value="Metal-dependent hydrolases"/>
    <property type="match status" value="1"/>
</dbReference>
<dbReference type="AlphaFoldDB" id="A0A9W6JV65"/>
<evidence type="ECO:0000259" key="1">
    <source>
        <dbReference type="Pfam" id="PF07969"/>
    </source>
</evidence>